<reference evidence="7 8" key="1">
    <citation type="submission" date="2014-06" db="EMBL/GenBank/DDBJ databases">
        <title>Whole Genome Sequences of Three Symbiotic Endozoicomonas Bacteria.</title>
        <authorList>
            <person name="Neave M.J."/>
            <person name="Apprill A."/>
            <person name="Voolstra C.R."/>
        </authorList>
    </citation>
    <scope>NUCLEOTIDE SEQUENCE [LARGE SCALE GENOMIC DNA]</scope>
    <source>
        <strain evidence="7 8">DSM 25634</strain>
    </source>
</reference>
<dbReference type="PANTHER" id="PTHR13929:SF0">
    <property type="entry name" value="UBIA PRENYLTRANSFERASE DOMAIN-CONTAINING PROTEIN 1"/>
    <property type="match status" value="1"/>
</dbReference>
<dbReference type="InterPro" id="IPR000537">
    <property type="entry name" value="UbiA_prenyltransferase"/>
</dbReference>
<dbReference type="Proteomes" id="UP000028073">
    <property type="component" value="Unassembled WGS sequence"/>
</dbReference>
<evidence type="ECO:0000256" key="4">
    <source>
        <dbReference type="ARBA" id="ARBA00022989"/>
    </source>
</evidence>
<dbReference type="GO" id="GO:0042371">
    <property type="term" value="P:vitamin K biosynthetic process"/>
    <property type="evidence" value="ECO:0007669"/>
    <property type="project" value="TreeGrafter"/>
</dbReference>
<feature type="transmembrane region" description="Helical" evidence="6">
    <location>
        <begin position="284"/>
        <end position="303"/>
    </location>
</feature>
<comment type="subcellular location">
    <subcellularLocation>
        <location evidence="1">Membrane</location>
        <topology evidence="1">Multi-pass membrane protein</topology>
    </subcellularLocation>
</comment>
<keyword evidence="3 6" id="KW-0812">Transmembrane</keyword>
<evidence type="ECO:0000313" key="8">
    <source>
        <dbReference type="Proteomes" id="UP000028073"/>
    </source>
</evidence>
<name>A0A081NFE1_9GAMM</name>
<sequence>MVPCLSPPSGNPPVDTPNLNPDKYCFFRALRPFSFSVALITCGVGIAVAYVRDEGDLVRAIAVMIAGLLLQAASNLANDHADLHFWNGRTGLLAGQVIQQIKRNFYIAGLFALIAIVIGLWLVWMTGLPLFLLGLFGVVAGYFYTGEPVVYKHRGLGVPAVFLLTGVLMVSGSYYAVSGVWSNELLWISIPVSLLTAALLVSNEIRDYLDDQSSSIRTLTVRIGFDMSRALYVALLLSVYPVSYYLYLNNLLVNPAYLVFSLLVIWQPVRLLRCVPGDYQLMKLPPMTGRFFLVFGVCFILSVF</sequence>
<evidence type="ECO:0000256" key="1">
    <source>
        <dbReference type="ARBA" id="ARBA00004141"/>
    </source>
</evidence>
<dbReference type="PANTHER" id="PTHR13929">
    <property type="entry name" value="1,4-DIHYDROXY-2-NAPHTHOATE OCTAPRENYLTRANSFERASE"/>
    <property type="match status" value="1"/>
</dbReference>
<dbReference type="InterPro" id="IPR026046">
    <property type="entry name" value="UBIAD1"/>
</dbReference>
<feature type="transmembrane region" description="Helical" evidence="6">
    <location>
        <begin position="188"/>
        <end position="209"/>
    </location>
</feature>
<dbReference type="EMBL" id="JOKH01000003">
    <property type="protein sequence ID" value="KEQ17164.1"/>
    <property type="molecule type" value="Genomic_DNA"/>
</dbReference>
<dbReference type="Pfam" id="PF01040">
    <property type="entry name" value="UbiA"/>
    <property type="match status" value="1"/>
</dbReference>
<evidence type="ECO:0000256" key="2">
    <source>
        <dbReference type="ARBA" id="ARBA00022679"/>
    </source>
</evidence>
<feature type="transmembrane region" description="Helical" evidence="6">
    <location>
        <begin position="156"/>
        <end position="176"/>
    </location>
</feature>
<evidence type="ECO:0000256" key="3">
    <source>
        <dbReference type="ARBA" id="ARBA00022692"/>
    </source>
</evidence>
<feature type="transmembrane region" description="Helical" evidence="6">
    <location>
        <begin position="105"/>
        <end position="122"/>
    </location>
</feature>
<keyword evidence="5 6" id="KW-0472">Membrane</keyword>
<feature type="transmembrane region" description="Helical" evidence="6">
    <location>
        <begin position="230"/>
        <end position="248"/>
    </location>
</feature>
<evidence type="ECO:0000256" key="5">
    <source>
        <dbReference type="ARBA" id="ARBA00023136"/>
    </source>
</evidence>
<comment type="caution">
    <text evidence="7">The sequence shown here is derived from an EMBL/GenBank/DDBJ whole genome shotgun (WGS) entry which is preliminary data.</text>
</comment>
<protein>
    <recommendedName>
        <fullName evidence="9">1,4-dihydroxy-2-naphthoate octaprenyltransferase</fullName>
    </recommendedName>
</protein>
<dbReference type="PIRSF" id="PIRSF005355">
    <property type="entry name" value="UBIAD1"/>
    <property type="match status" value="1"/>
</dbReference>
<gene>
    <name evidence="7" type="ORF">GZ78_15045</name>
</gene>
<keyword evidence="2" id="KW-0808">Transferase</keyword>
<dbReference type="STRING" id="1137799.GZ78_15045"/>
<accession>A0A081NFE1</accession>
<dbReference type="CDD" id="cd13962">
    <property type="entry name" value="PT_UbiA_UBIAD1"/>
    <property type="match status" value="1"/>
</dbReference>
<evidence type="ECO:0000256" key="6">
    <source>
        <dbReference type="SAM" id="Phobius"/>
    </source>
</evidence>
<evidence type="ECO:0000313" key="7">
    <source>
        <dbReference type="EMBL" id="KEQ17164.1"/>
    </source>
</evidence>
<dbReference type="eggNOG" id="COG1575">
    <property type="taxonomic scope" value="Bacteria"/>
</dbReference>
<dbReference type="GO" id="GO:0016020">
    <property type="term" value="C:membrane"/>
    <property type="evidence" value="ECO:0007669"/>
    <property type="project" value="UniProtKB-SubCell"/>
</dbReference>
<organism evidence="7 8">
    <name type="scientific">Endozoicomonas numazuensis</name>
    <dbReference type="NCBI Taxonomy" id="1137799"/>
    <lineage>
        <taxon>Bacteria</taxon>
        <taxon>Pseudomonadati</taxon>
        <taxon>Pseudomonadota</taxon>
        <taxon>Gammaproteobacteria</taxon>
        <taxon>Oceanospirillales</taxon>
        <taxon>Endozoicomonadaceae</taxon>
        <taxon>Endozoicomonas</taxon>
    </lineage>
</organism>
<dbReference type="GO" id="GO:0004659">
    <property type="term" value="F:prenyltransferase activity"/>
    <property type="evidence" value="ECO:0007669"/>
    <property type="project" value="InterPro"/>
</dbReference>
<keyword evidence="8" id="KW-1185">Reference proteome</keyword>
<dbReference type="GO" id="GO:0009234">
    <property type="term" value="P:menaquinone biosynthetic process"/>
    <property type="evidence" value="ECO:0007669"/>
    <property type="project" value="TreeGrafter"/>
</dbReference>
<feature type="transmembrane region" description="Helical" evidence="6">
    <location>
        <begin position="33"/>
        <end position="51"/>
    </location>
</feature>
<evidence type="ECO:0008006" key="9">
    <source>
        <dbReference type="Google" id="ProtNLM"/>
    </source>
</evidence>
<proteinExistence type="predicted"/>
<feature type="transmembrane region" description="Helical" evidence="6">
    <location>
        <begin position="128"/>
        <end position="144"/>
    </location>
</feature>
<keyword evidence="4 6" id="KW-1133">Transmembrane helix</keyword>
<dbReference type="AlphaFoldDB" id="A0A081NFE1"/>